<proteinExistence type="predicted"/>
<dbReference type="Gene3D" id="3.40.50.300">
    <property type="entry name" value="P-loop containing nucleotide triphosphate hydrolases"/>
    <property type="match status" value="1"/>
</dbReference>
<evidence type="ECO:0000259" key="1">
    <source>
        <dbReference type="Pfam" id="PF13304"/>
    </source>
</evidence>
<name>A0A412SWT3_9FIRM</name>
<gene>
    <name evidence="2" type="ORF">DWW65_15635</name>
</gene>
<dbReference type="InterPro" id="IPR027417">
    <property type="entry name" value="P-loop_NTPase"/>
</dbReference>
<dbReference type="GO" id="GO:0005524">
    <property type="term" value="F:ATP binding"/>
    <property type="evidence" value="ECO:0007669"/>
    <property type="project" value="InterPro"/>
</dbReference>
<sequence>MAIHIKNFNIQSYRGIQNLTLENLNSINILTGNNNSGKTSILEILSTVDNPQDIGAWVLPSRTTNSRIRSHSFFNGFSSMFPVDNENKYVSYEFLTSDNIKTQVKLEGELESTQIPEDEMHRLNGLLRTGSSKEESEIIDTTCLHLSTFINNQIVNEYTLYDFQTRISRFVNKKPFFVRTTYVSPVDHATGMLYLDDVLADTQLYEQLLNILQEFDNNIISITSIKTKNAIPEYMVLTKNHHSAIPLNSYGDGMKKALLLLSAIVRSQNGILLLDEFETAIHTSAMDSVFSWLLQSALKLNVQVFLTSHSKEAIDKILKMNDTIQSNINVYTLYNCNGNNYARMLNCLDAINAQDKLGLELR</sequence>
<organism evidence="2 3">
    <name type="scientific">Coprococcus comes</name>
    <dbReference type="NCBI Taxonomy" id="410072"/>
    <lineage>
        <taxon>Bacteria</taxon>
        <taxon>Bacillati</taxon>
        <taxon>Bacillota</taxon>
        <taxon>Clostridia</taxon>
        <taxon>Lachnospirales</taxon>
        <taxon>Lachnospiraceae</taxon>
        <taxon>Coprococcus</taxon>
    </lineage>
</organism>
<dbReference type="Proteomes" id="UP000285693">
    <property type="component" value="Unassembled WGS sequence"/>
</dbReference>
<dbReference type="InterPro" id="IPR003959">
    <property type="entry name" value="ATPase_AAA_core"/>
</dbReference>
<evidence type="ECO:0000313" key="3">
    <source>
        <dbReference type="Proteomes" id="UP000285693"/>
    </source>
</evidence>
<protein>
    <recommendedName>
        <fullName evidence="1">ATPase AAA-type core domain-containing protein</fullName>
    </recommendedName>
</protein>
<evidence type="ECO:0000313" key="2">
    <source>
        <dbReference type="EMBL" id="RGU42105.1"/>
    </source>
</evidence>
<dbReference type="GO" id="GO:0016887">
    <property type="term" value="F:ATP hydrolysis activity"/>
    <property type="evidence" value="ECO:0007669"/>
    <property type="project" value="InterPro"/>
</dbReference>
<reference evidence="2 3" key="1">
    <citation type="submission" date="2018-08" db="EMBL/GenBank/DDBJ databases">
        <title>A genome reference for cultivated species of the human gut microbiota.</title>
        <authorList>
            <person name="Zou Y."/>
            <person name="Xue W."/>
            <person name="Luo G."/>
        </authorList>
    </citation>
    <scope>NUCLEOTIDE SEQUENCE [LARGE SCALE GENOMIC DNA]</scope>
    <source>
        <strain evidence="2 3">AF16-31</strain>
    </source>
</reference>
<dbReference type="PANTHER" id="PTHR43581">
    <property type="entry name" value="ATP/GTP PHOSPHATASE"/>
    <property type="match status" value="1"/>
</dbReference>
<dbReference type="PANTHER" id="PTHR43581:SF4">
    <property type="entry name" value="ATP_GTP PHOSPHATASE"/>
    <property type="match status" value="1"/>
</dbReference>
<dbReference type="EMBL" id="QRXY01000030">
    <property type="protein sequence ID" value="RGU42105.1"/>
    <property type="molecule type" value="Genomic_DNA"/>
</dbReference>
<dbReference type="SUPFAM" id="SSF52540">
    <property type="entry name" value="P-loop containing nucleoside triphosphate hydrolases"/>
    <property type="match status" value="1"/>
</dbReference>
<dbReference type="RefSeq" id="WP_117824687.1">
    <property type="nucleotide sequence ID" value="NZ_JBCPDO010000024.1"/>
</dbReference>
<accession>A0A412SWT3</accession>
<dbReference type="Pfam" id="PF13304">
    <property type="entry name" value="AAA_21"/>
    <property type="match status" value="1"/>
</dbReference>
<feature type="domain" description="ATPase AAA-type core" evidence="1">
    <location>
        <begin position="243"/>
        <end position="314"/>
    </location>
</feature>
<dbReference type="AlphaFoldDB" id="A0A412SWT3"/>
<dbReference type="InterPro" id="IPR051396">
    <property type="entry name" value="Bact_Antivir_Def_Nuclease"/>
</dbReference>
<comment type="caution">
    <text evidence="2">The sequence shown here is derived from an EMBL/GenBank/DDBJ whole genome shotgun (WGS) entry which is preliminary data.</text>
</comment>